<comment type="subunit">
    <text evidence="8">Homodimer.</text>
</comment>
<organism evidence="12 13">
    <name type="scientific">Halovenus aranensis</name>
    <dbReference type="NCBI Taxonomy" id="890420"/>
    <lineage>
        <taxon>Archaea</taxon>
        <taxon>Methanobacteriati</taxon>
        <taxon>Methanobacteriota</taxon>
        <taxon>Stenosarchaea group</taxon>
        <taxon>Halobacteria</taxon>
        <taxon>Halobacteriales</taxon>
        <taxon>Haloarculaceae</taxon>
        <taxon>Halovenus</taxon>
    </lineage>
</organism>
<dbReference type="SUPFAM" id="SSF52402">
    <property type="entry name" value="Adenine nucleotide alpha hydrolases-like"/>
    <property type="match status" value="1"/>
</dbReference>
<comment type="pathway">
    <text evidence="8">Cofactor biosynthesis; NAD(+) biosynthesis; NAD(+) from deamido-NAD(+) (ammonia route): step 1/1.</text>
</comment>
<feature type="binding site" description="in other chain" evidence="8">
    <location>
        <begin position="269"/>
        <end position="270"/>
    </location>
    <ligand>
        <name>deamido-NAD(+)</name>
        <dbReference type="ChEBI" id="CHEBI:58437"/>
        <note>ligand shared between two neighboring subunits</note>
    </ligand>
</feature>
<keyword evidence="4 8" id="KW-0547">Nucleotide-binding</keyword>
<feature type="domain" description="NAD/GMP synthase" evidence="11">
    <location>
        <begin position="26"/>
        <end position="274"/>
    </location>
</feature>
<comment type="function">
    <text evidence="8">Catalyzes the ATP-dependent amidation of deamido-NAD to form NAD. Uses ammonia as a nitrogen source.</text>
</comment>
<feature type="binding site" evidence="8">
    <location>
        <position position="209"/>
    </location>
    <ligand>
        <name>ATP</name>
        <dbReference type="ChEBI" id="CHEBI:30616"/>
    </ligand>
</feature>
<evidence type="ECO:0000256" key="2">
    <source>
        <dbReference type="ARBA" id="ARBA00022598"/>
    </source>
</evidence>
<evidence type="ECO:0000256" key="10">
    <source>
        <dbReference type="RuleBase" id="RU003812"/>
    </source>
</evidence>
<evidence type="ECO:0000256" key="8">
    <source>
        <dbReference type="HAMAP-Rule" id="MF_00193"/>
    </source>
</evidence>
<evidence type="ECO:0000259" key="11">
    <source>
        <dbReference type="Pfam" id="PF02540"/>
    </source>
</evidence>
<evidence type="ECO:0000256" key="5">
    <source>
        <dbReference type="ARBA" id="ARBA00022840"/>
    </source>
</evidence>
<dbReference type="InterPro" id="IPR022926">
    <property type="entry name" value="NH(3)-dep_NAD(+)_synth"/>
</dbReference>
<feature type="binding site" description="in other chain" evidence="8">
    <location>
        <position position="138"/>
    </location>
    <ligand>
        <name>deamido-NAD(+)</name>
        <dbReference type="ChEBI" id="CHEBI:58437"/>
        <note>ligand shared between two neighboring subunits</note>
    </ligand>
</feature>
<proteinExistence type="inferred from homology"/>
<comment type="catalytic activity">
    <reaction evidence="8 10">
        <text>deamido-NAD(+) + NH4(+) + ATP = AMP + diphosphate + NAD(+) + H(+)</text>
        <dbReference type="Rhea" id="RHEA:21188"/>
        <dbReference type="ChEBI" id="CHEBI:15378"/>
        <dbReference type="ChEBI" id="CHEBI:28938"/>
        <dbReference type="ChEBI" id="CHEBI:30616"/>
        <dbReference type="ChEBI" id="CHEBI:33019"/>
        <dbReference type="ChEBI" id="CHEBI:57540"/>
        <dbReference type="ChEBI" id="CHEBI:58437"/>
        <dbReference type="ChEBI" id="CHEBI:456215"/>
        <dbReference type="EC" id="6.3.1.5"/>
    </reaction>
</comment>
<dbReference type="OrthoDB" id="39312at2157"/>
<feature type="binding site" evidence="8">
    <location>
        <position position="158"/>
    </location>
    <ligand>
        <name>ATP</name>
        <dbReference type="ChEBI" id="CHEBI:30616"/>
    </ligand>
</feature>
<dbReference type="RefSeq" id="WP_092698528.1">
    <property type="nucleotide sequence ID" value="NZ_FNFC01000001.1"/>
</dbReference>
<keyword evidence="2 8" id="KW-0436">Ligase</keyword>
<feature type="binding site" evidence="8">
    <location>
        <position position="187"/>
    </location>
    <ligand>
        <name>ATP</name>
        <dbReference type="ChEBI" id="CHEBI:30616"/>
    </ligand>
</feature>
<dbReference type="CDD" id="cd00553">
    <property type="entry name" value="NAD_synthase"/>
    <property type="match status" value="1"/>
</dbReference>
<keyword evidence="7 8" id="KW-0520">NAD</keyword>
<dbReference type="PANTHER" id="PTHR23090:SF9">
    <property type="entry name" value="GLUTAMINE-DEPENDENT NAD(+) SYNTHETASE"/>
    <property type="match status" value="1"/>
</dbReference>
<dbReference type="GO" id="GO:0046872">
    <property type="term" value="F:metal ion binding"/>
    <property type="evidence" value="ECO:0007669"/>
    <property type="project" value="UniProtKB-KW"/>
</dbReference>
<dbReference type="GO" id="GO:0003952">
    <property type="term" value="F:NAD+ synthase (glutamine-hydrolyzing) activity"/>
    <property type="evidence" value="ECO:0007669"/>
    <property type="project" value="InterPro"/>
</dbReference>
<evidence type="ECO:0000313" key="13">
    <source>
        <dbReference type="Proteomes" id="UP000198856"/>
    </source>
</evidence>
<keyword evidence="3 8" id="KW-0479">Metal-binding</keyword>
<dbReference type="InterPro" id="IPR022310">
    <property type="entry name" value="NAD/GMP_synthase"/>
</dbReference>
<dbReference type="AlphaFoldDB" id="A0A1G8RZR7"/>
<keyword evidence="13" id="KW-1185">Reference proteome</keyword>
<name>A0A1G8RZR7_9EURY</name>
<feature type="binding site" evidence="8">
    <location>
        <position position="178"/>
    </location>
    <ligand>
        <name>deamido-NAD(+)</name>
        <dbReference type="ChEBI" id="CHEBI:58437"/>
        <note>ligand shared between two neighboring subunits</note>
    </ligand>
</feature>
<dbReference type="InterPro" id="IPR003694">
    <property type="entry name" value="NAD_synthase"/>
</dbReference>
<feature type="binding site" description="in other chain" evidence="8">
    <location>
        <position position="171"/>
    </location>
    <ligand>
        <name>deamido-NAD(+)</name>
        <dbReference type="ChEBI" id="CHEBI:58437"/>
        <note>ligand shared between two neighboring subunits</note>
    </ligand>
</feature>
<dbReference type="EC" id="6.3.1.5" evidence="8 10"/>
<evidence type="ECO:0000313" key="12">
    <source>
        <dbReference type="EMBL" id="SDJ22412.1"/>
    </source>
</evidence>
<evidence type="ECO:0000256" key="6">
    <source>
        <dbReference type="ARBA" id="ARBA00022842"/>
    </source>
</evidence>
<gene>
    <name evidence="8" type="primary">nadE</name>
    <name evidence="12" type="ORF">SAMN05216226_101208</name>
</gene>
<sequence>MVEIARADEPLDLTLSEAELDRQRDHITSFISDTYEVSGAESAVINLSGGIDSTLTSHLAVEALGRDAVYGLVLPSTVNRDENMSDAERVASELLDIEYDVVEISPLVESFLDANPTVDTAALDDESVQVAVGNLRARIRAVLAFFEANRRGGFVLGTGNRSEAAVGYYTKYGDGAVDCHPIGNLYKQQVRQLAQHLGVPEAMATKTPSAGLWDDQTDEEELGVGYDTLDSVLALHIDGPLSVNATAAELGVDDSVIEHVRELHETSRHKRHVPPSPEPLF</sequence>
<dbReference type="GO" id="GO:0008795">
    <property type="term" value="F:NAD+ synthase activity"/>
    <property type="evidence" value="ECO:0007669"/>
    <property type="project" value="UniProtKB-UniRule"/>
</dbReference>
<keyword evidence="5 8" id="KW-0067">ATP-binding</keyword>
<dbReference type="EMBL" id="FNFC01000001">
    <property type="protein sequence ID" value="SDJ22412.1"/>
    <property type="molecule type" value="Genomic_DNA"/>
</dbReference>
<dbReference type="NCBIfam" id="TIGR00552">
    <property type="entry name" value="nadE"/>
    <property type="match status" value="1"/>
</dbReference>
<reference evidence="12 13" key="1">
    <citation type="submission" date="2016-10" db="EMBL/GenBank/DDBJ databases">
        <authorList>
            <person name="de Groot N.N."/>
        </authorList>
    </citation>
    <scope>NUCLEOTIDE SEQUENCE [LARGE SCALE GENOMIC DNA]</scope>
    <source>
        <strain evidence="12 13">IBRC-M10015</strain>
    </source>
</reference>
<evidence type="ECO:0000256" key="1">
    <source>
        <dbReference type="ARBA" id="ARBA00005859"/>
    </source>
</evidence>
<dbReference type="NCBIfam" id="NF010587">
    <property type="entry name" value="PRK13980.1"/>
    <property type="match status" value="1"/>
</dbReference>
<dbReference type="GO" id="GO:0004359">
    <property type="term" value="F:glutaminase activity"/>
    <property type="evidence" value="ECO:0007669"/>
    <property type="project" value="InterPro"/>
</dbReference>
<comment type="caution">
    <text evidence="8">Lacks conserved residue(s) required for the propagation of feature annotation.</text>
</comment>
<dbReference type="Proteomes" id="UP000198856">
    <property type="component" value="Unassembled WGS sequence"/>
</dbReference>
<dbReference type="FunFam" id="3.40.50.620:FF:000106">
    <property type="entry name" value="Glutamine-dependent NAD(+) synthetase"/>
    <property type="match status" value="1"/>
</dbReference>
<dbReference type="STRING" id="890420.SAMN05216226_101208"/>
<accession>A0A1G8RZR7</accession>
<dbReference type="UniPathway" id="UPA00253">
    <property type="reaction ID" value="UER00333"/>
</dbReference>
<dbReference type="PANTHER" id="PTHR23090">
    <property type="entry name" value="NH 3 /GLUTAMINE-DEPENDENT NAD + SYNTHETASE"/>
    <property type="match status" value="1"/>
</dbReference>
<dbReference type="HAMAP" id="MF_00193">
    <property type="entry name" value="NadE_ammonia_dep"/>
    <property type="match status" value="1"/>
</dbReference>
<dbReference type="GO" id="GO:0005737">
    <property type="term" value="C:cytoplasm"/>
    <property type="evidence" value="ECO:0007669"/>
    <property type="project" value="InterPro"/>
</dbReference>
<feature type="binding site" evidence="8">
    <location>
        <position position="52"/>
    </location>
    <ligand>
        <name>Mg(2+)</name>
        <dbReference type="ChEBI" id="CHEBI:18420"/>
    </ligand>
</feature>
<evidence type="ECO:0000256" key="7">
    <source>
        <dbReference type="ARBA" id="ARBA00023027"/>
    </source>
</evidence>
<dbReference type="GO" id="GO:0009435">
    <property type="term" value="P:NAD+ biosynthetic process"/>
    <property type="evidence" value="ECO:0007669"/>
    <property type="project" value="UniProtKB-UniRule"/>
</dbReference>
<evidence type="ECO:0000256" key="4">
    <source>
        <dbReference type="ARBA" id="ARBA00022741"/>
    </source>
</evidence>
<comment type="similarity">
    <text evidence="1 8 9">Belongs to the NAD synthetase family.</text>
</comment>
<dbReference type="GO" id="GO:0005524">
    <property type="term" value="F:ATP binding"/>
    <property type="evidence" value="ECO:0007669"/>
    <property type="project" value="UniProtKB-UniRule"/>
</dbReference>
<evidence type="ECO:0000256" key="9">
    <source>
        <dbReference type="RuleBase" id="RU003811"/>
    </source>
</evidence>
<dbReference type="InterPro" id="IPR014729">
    <property type="entry name" value="Rossmann-like_a/b/a_fold"/>
</dbReference>
<protein>
    <recommendedName>
        <fullName evidence="8 10">NH(3)-dependent NAD(+) synthetase</fullName>
        <ecNumber evidence="8 10">6.3.1.5</ecNumber>
    </recommendedName>
</protein>
<keyword evidence="6 8" id="KW-0460">Magnesium</keyword>
<feature type="binding site" evidence="8">
    <location>
        <position position="163"/>
    </location>
    <ligand>
        <name>Mg(2+)</name>
        <dbReference type="ChEBI" id="CHEBI:18420"/>
    </ligand>
</feature>
<dbReference type="Pfam" id="PF02540">
    <property type="entry name" value="NAD_synthase"/>
    <property type="match status" value="1"/>
</dbReference>
<dbReference type="Gene3D" id="3.40.50.620">
    <property type="entry name" value="HUPs"/>
    <property type="match status" value="1"/>
</dbReference>
<evidence type="ECO:0000256" key="3">
    <source>
        <dbReference type="ARBA" id="ARBA00022723"/>
    </source>
</evidence>